<name>A0A8J7WC20_9EURY</name>
<evidence type="ECO:0000256" key="1">
    <source>
        <dbReference type="SAM" id="Phobius"/>
    </source>
</evidence>
<comment type="caution">
    <text evidence="2">The sequence shown here is derived from an EMBL/GenBank/DDBJ whole genome shotgun (WGS) entry which is preliminary data.</text>
</comment>
<dbReference type="Pfam" id="PF10332">
    <property type="entry name" value="DUF2418"/>
    <property type="match status" value="1"/>
</dbReference>
<feature type="transmembrane region" description="Helical" evidence="1">
    <location>
        <begin position="20"/>
        <end position="48"/>
    </location>
</feature>
<reference evidence="2" key="1">
    <citation type="submission" date="2014-12" db="EMBL/GenBank/DDBJ databases">
        <authorList>
            <person name="Huang H.-H."/>
            <person name="Chen S.-C."/>
            <person name="Lai M.-C."/>
        </authorList>
    </citation>
    <scope>NUCLEOTIDE SEQUENCE</scope>
    <source>
        <strain evidence="2">K1F9705b</strain>
    </source>
</reference>
<accession>A0A8J7WC20</accession>
<keyword evidence="3" id="KW-1185">Reference proteome</keyword>
<dbReference type="AlphaFoldDB" id="A0A8J7WC20"/>
<dbReference type="InterPro" id="IPR018819">
    <property type="entry name" value="Nur1/Mug154"/>
</dbReference>
<keyword evidence="1" id="KW-0812">Transmembrane</keyword>
<feature type="transmembrane region" description="Helical" evidence="1">
    <location>
        <begin position="60"/>
        <end position="80"/>
    </location>
</feature>
<sequence>MGVYKKTMKSVIYALSPTILLFWVTLVIEITFVRLLLLFCFSLVSYFSIRTFHEKSKDRAAFVTLATSAVLLMFFYGWIFNQGLFW</sequence>
<evidence type="ECO:0000313" key="3">
    <source>
        <dbReference type="Proteomes" id="UP000730161"/>
    </source>
</evidence>
<keyword evidence="1" id="KW-0472">Membrane</keyword>
<dbReference type="EMBL" id="JWHL01000030">
    <property type="protein sequence ID" value="MBR1369993.1"/>
    <property type="molecule type" value="Genomic_DNA"/>
</dbReference>
<evidence type="ECO:0000313" key="2">
    <source>
        <dbReference type="EMBL" id="MBR1369993.1"/>
    </source>
</evidence>
<organism evidence="2 3">
    <name type="scientific">Methanocalculus chunghsingensis</name>
    <dbReference type="NCBI Taxonomy" id="156457"/>
    <lineage>
        <taxon>Archaea</taxon>
        <taxon>Methanobacteriati</taxon>
        <taxon>Methanobacteriota</taxon>
        <taxon>Stenosarchaea group</taxon>
        <taxon>Methanomicrobia</taxon>
        <taxon>Methanomicrobiales</taxon>
        <taxon>Methanocalculaceae</taxon>
        <taxon>Methanocalculus</taxon>
    </lineage>
</organism>
<keyword evidence="1" id="KW-1133">Transmembrane helix</keyword>
<protein>
    <submittedName>
        <fullName evidence="2">Uncharacterized protein</fullName>
    </submittedName>
</protein>
<dbReference type="Proteomes" id="UP000730161">
    <property type="component" value="Unassembled WGS sequence"/>
</dbReference>
<proteinExistence type="predicted"/>
<gene>
    <name evidence="2" type="ORF">RJ53_11095</name>
</gene>